<dbReference type="AlphaFoldDB" id="A0AAD9I8I8"/>
<dbReference type="PANTHER" id="PTHR12943">
    <property type="entry name" value="HOMOCYSTEINE-RESPONSIVE ENDOPLASMIC RETICULUM-RESIDENT UNIQUITIN-LIKE DOMAIN HERPUD PROTEIN FAMILY MEMBER"/>
    <property type="match status" value="1"/>
</dbReference>
<feature type="region of interest" description="Disordered" evidence="1">
    <location>
        <begin position="400"/>
        <end position="423"/>
    </location>
</feature>
<accession>A0AAD9I8I8</accession>
<dbReference type="GO" id="GO:0030968">
    <property type="term" value="P:endoplasmic reticulum unfolded protein response"/>
    <property type="evidence" value="ECO:0007669"/>
    <property type="project" value="TreeGrafter"/>
</dbReference>
<proteinExistence type="predicted"/>
<keyword evidence="2" id="KW-0812">Transmembrane</keyword>
<evidence type="ECO:0000256" key="2">
    <source>
        <dbReference type="SAM" id="Phobius"/>
    </source>
</evidence>
<feature type="region of interest" description="Disordered" evidence="1">
    <location>
        <begin position="317"/>
        <end position="361"/>
    </location>
</feature>
<gene>
    <name evidence="3" type="ORF">P8C59_006641</name>
</gene>
<dbReference type="EMBL" id="JAQQPM010000006">
    <property type="protein sequence ID" value="KAK2072277.1"/>
    <property type="molecule type" value="Genomic_DNA"/>
</dbReference>
<protein>
    <recommendedName>
        <fullName evidence="5">Ubiquitin-like domain-containing protein</fullName>
    </recommendedName>
</protein>
<dbReference type="Gene3D" id="3.10.20.90">
    <property type="entry name" value="Phosphatidylinositol 3-kinase Catalytic Subunit, Chain A, domain 1"/>
    <property type="match status" value="1"/>
</dbReference>
<evidence type="ECO:0000313" key="4">
    <source>
        <dbReference type="Proteomes" id="UP001217918"/>
    </source>
</evidence>
<evidence type="ECO:0000256" key="1">
    <source>
        <dbReference type="SAM" id="MobiDB-lite"/>
    </source>
</evidence>
<dbReference type="InterPro" id="IPR039751">
    <property type="entry name" value="HERPUD1/2"/>
</dbReference>
<feature type="region of interest" description="Disordered" evidence="1">
    <location>
        <begin position="447"/>
        <end position="477"/>
    </location>
</feature>
<keyword evidence="2" id="KW-0472">Membrane</keyword>
<feature type="region of interest" description="Disordered" evidence="1">
    <location>
        <begin position="663"/>
        <end position="724"/>
    </location>
</feature>
<keyword evidence="4" id="KW-1185">Reference proteome</keyword>
<dbReference type="SUPFAM" id="SSF54236">
    <property type="entry name" value="Ubiquitin-like"/>
    <property type="match status" value="1"/>
</dbReference>
<organism evidence="3 4">
    <name type="scientific">Phyllachora maydis</name>
    <dbReference type="NCBI Taxonomy" id="1825666"/>
    <lineage>
        <taxon>Eukaryota</taxon>
        <taxon>Fungi</taxon>
        <taxon>Dikarya</taxon>
        <taxon>Ascomycota</taxon>
        <taxon>Pezizomycotina</taxon>
        <taxon>Sordariomycetes</taxon>
        <taxon>Sordariomycetidae</taxon>
        <taxon>Phyllachorales</taxon>
        <taxon>Phyllachoraceae</taxon>
        <taxon>Phyllachora</taxon>
    </lineage>
</organism>
<evidence type="ECO:0000313" key="3">
    <source>
        <dbReference type="EMBL" id="KAK2072277.1"/>
    </source>
</evidence>
<dbReference type="InterPro" id="IPR029071">
    <property type="entry name" value="Ubiquitin-like_domsf"/>
</dbReference>
<feature type="compositionally biased region" description="Pro residues" evidence="1">
    <location>
        <begin position="455"/>
        <end position="464"/>
    </location>
</feature>
<feature type="transmembrane region" description="Helical" evidence="2">
    <location>
        <begin position="498"/>
        <end position="516"/>
    </location>
</feature>
<dbReference type="PANTHER" id="PTHR12943:SF27">
    <property type="entry name" value="HOMOCYSTEINE-INDUCED ENDOPLASMIC RETICULUM PROTEIN, ISOFORM A"/>
    <property type="match status" value="1"/>
</dbReference>
<evidence type="ECO:0008006" key="5">
    <source>
        <dbReference type="Google" id="ProtNLM"/>
    </source>
</evidence>
<name>A0AAD9I8I8_9PEZI</name>
<dbReference type="Proteomes" id="UP001217918">
    <property type="component" value="Unassembled WGS sequence"/>
</dbReference>
<feature type="compositionally biased region" description="Low complexity" evidence="1">
    <location>
        <begin position="107"/>
        <end position="128"/>
    </location>
</feature>
<feature type="compositionally biased region" description="Basic residues" evidence="1">
    <location>
        <begin position="139"/>
        <end position="156"/>
    </location>
</feature>
<keyword evidence="2" id="KW-1133">Transmembrane helix</keyword>
<reference evidence="3" key="1">
    <citation type="journal article" date="2023" name="Mol. Plant Microbe Interact.">
        <title>Elucidating the Obligate Nature and Biological Capacity of an Invasive Fungal Corn Pathogen.</title>
        <authorList>
            <person name="MacCready J.S."/>
            <person name="Roggenkamp E.M."/>
            <person name="Gdanetz K."/>
            <person name="Chilvers M.I."/>
        </authorList>
    </citation>
    <scope>NUCLEOTIDE SEQUENCE</scope>
    <source>
        <strain evidence="3">PM02</strain>
    </source>
</reference>
<feature type="region of interest" description="Disordered" evidence="1">
    <location>
        <begin position="103"/>
        <end position="156"/>
    </location>
</feature>
<comment type="caution">
    <text evidence="3">The sequence shown here is derived from an EMBL/GenBank/DDBJ whole genome shotgun (WGS) entry which is preliminary data.</text>
</comment>
<sequence>MAEAEEQGASRGIPSTVDIRIVSPYVGANIPLDYPALPVTTTVLELKGKIRESLPSHPAEQEQRILYRGRLLLPDRSLQDALGVEVLRSGEQQTLHLALHPRHDLASRSSAPTHSSSPRNSSPAPAAAGQRLPEPQAHLHGHPHAHPPHMQRPHHAQHFAPPTVAQLLQQQQQHYQAAMHWMQREAGFRMTQPTQGFQANAHIAQPAAGEPTVTVTREMIGPNGQYHRVSTLENLGGHTPSAQLGGAGPLSAQVSNATLRELLSANQAYNIMQGADMMQATQAMTDAMHRNISDPSLAGVASNLGHMGPVQAIQPGVTTPLVPSSRHASRTGTPDPFAMAPGPGAFLPPISGPPQQHPPSHLAQPEVYILSSPLGPRGLLINSAAETYVTPVMRPPGLPSLSSMHARHLQAPQQSLPPNWPLGDPLGNVPALDNHAQLARNARFRALAQQHQGPPQAPLQPQQPRPQQAAQPAEPVAPPAANFAAAHPRNPAARDVPWINAIWLLVRLAFFVWWFTSGDASWCRWLTILGIAFLVFAVNTGVLNNVANRAWEPFRRHLERLLPLGHDPAPPAAAAAQAASAAAAAPDPAQVAGRLLAQRRNANANWLLHTVRRVERAGLLFVASIAPGVAERHIARLEAQDEAARAVATAAAAAVAAAEAEAEAARATAESERARGAGEQQQQEDDAGSRQPPPGDAAGLGRVEGGTAGAAGDQQEQPPQLIPV</sequence>
<feature type="transmembrane region" description="Helical" evidence="2">
    <location>
        <begin position="528"/>
        <end position="547"/>
    </location>
</feature>
<feature type="compositionally biased region" description="Low complexity" evidence="1">
    <location>
        <begin position="465"/>
        <end position="477"/>
    </location>
</feature>